<dbReference type="Pfam" id="PF01541">
    <property type="entry name" value="GIY-YIG"/>
    <property type="match status" value="1"/>
</dbReference>
<dbReference type="EMBL" id="LUUK01000234">
    <property type="protein sequence ID" value="OAI11179.1"/>
    <property type="molecule type" value="Genomic_DNA"/>
</dbReference>
<comment type="similarity">
    <text evidence="1">Belongs to the UPF0213 family.</text>
</comment>
<dbReference type="PANTHER" id="PTHR34477:SF1">
    <property type="entry name" value="UPF0213 PROTEIN YHBQ"/>
    <property type="match status" value="1"/>
</dbReference>
<keyword evidence="3" id="KW-0378">Hydrolase</keyword>
<dbReference type="CDD" id="cd10456">
    <property type="entry name" value="GIY-YIG_UPF0213"/>
    <property type="match status" value="1"/>
</dbReference>
<dbReference type="STRING" id="702114.A1355_16430"/>
<dbReference type="PANTHER" id="PTHR34477">
    <property type="entry name" value="UPF0213 PROTEIN YHBQ"/>
    <property type="match status" value="1"/>
</dbReference>
<dbReference type="AlphaFoldDB" id="A0A177N1Z2"/>
<dbReference type="Proteomes" id="UP000077628">
    <property type="component" value="Unassembled WGS sequence"/>
</dbReference>
<proteinExistence type="inferred from homology"/>
<keyword evidence="3" id="KW-0540">Nuclease</keyword>
<sequence length="89" mass="9968">MSVAWSVYIVLCQDGSLYTGISTDVARRFDEHRSGRGAKFFRSRIPLAVAYREAGHDRASASRREAEIKKLSKRRKLALIEAAGGRETL</sequence>
<feature type="domain" description="GIY-YIG" evidence="2">
    <location>
        <begin position="3"/>
        <end position="78"/>
    </location>
</feature>
<dbReference type="InterPro" id="IPR035901">
    <property type="entry name" value="GIY-YIG_endonuc_sf"/>
</dbReference>
<dbReference type="InterPro" id="IPR050190">
    <property type="entry name" value="UPF0213_domain"/>
</dbReference>
<evidence type="ECO:0000259" key="2">
    <source>
        <dbReference type="PROSITE" id="PS50164"/>
    </source>
</evidence>
<protein>
    <submittedName>
        <fullName evidence="3">Endonuclease</fullName>
    </submittedName>
</protein>
<name>A0A177N1Z2_9GAMM</name>
<reference evidence="4" key="1">
    <citation type="submission" date="2016-03" db="EMBL/GenBank/DDBJ databases">
        <authorList>
            <person name="Heylen K."/>
            <person name="De Vos P."/>
            <person name="Vekeman B."/>
        </authorList>
    </citation>
    <scope>NUCLEOTIDE SEQUENCE [LARGE SCALE GENOMIC DNA]</scope>
    <source>
        <strain evidence="4">R-45383</strain>
    </source>
</reference>
<evidence type="ECO:0000313" key="3">
    <source>
        <dbReference type="EMBL" id="OAI11179.1"/>
    </source>
</evidence>
<organism evidence="3 4">
    <name type="scientific">Methylomonas koyamae</name>
    <dbReference type="NCBI Taxonomy" id="702114"/>
    <lineage>
        <taxon>Bacteria</taxon>
        <taxon>Pseudomonadati</taxon>
        <taxon>Pseudomonadota</taxon>
        <taxon>Gammaproteobacteria</taxon>
        <taxon>Methylococcales</taxon>
        <taxon>Methylococcaceae</taxon>
        <taxon>Methylomonas</taxon>
    </lineage>
</organism>
<dbReference type="GO" id="GO:0004519">
    <property type="term" value="F:endonuclease activity"/>
    <property type="evidence" value="ECO:0007669"/>
    <property type="project" value="UniProtKB-KW"/>
</dbReference>
<keyword evidence="4" id="KW-1185">Reference proteome</keyword>
<dbReference type="PROSITE" id="PS50164">
    <property type="entry name" value="GIY_YIG"/>
    <property type="match status" value="1"/>
</dbReference>
<gene>
    <name evidence="3" type="ORF">A1355_16430</name>
</gene>
<comment type="caution">
    <text evidence="3">The sequence shown here is derived from an EMBL/GenBank/DDBJ whole genome shotgun (WGS) entry which is preliminary data.</text>
</comment>
<dbReference type="SUPFAM" id="SSF82771">
    <property type="entry name" value="GIY-YIG endonuclease"/>
    <property type="match status" value="1"/>
</dbReference>
<dbReference type="Gene3D" id="3.40.1440.10">
    <property type="entry name" value="GIY-YIG endonuclease"/>
    <property type="match status" value="1"/>
</dbReference>
<dbReference type="InterPro" id="IPR000305">
    <property type="entry name" value="GIY-YIG_endonuc"/>
</dbReference>
<accession>A0A177N1Z2</accession>
<evidence type="ECO:0000256" key="1">
    <source>
        <dbReference type="ARBA" id="ARBA00007435"/>
    </source>
</evidence>
<keyword evidence="3" id="KW-0255">Endonuclease</keyword>
<evidence type="ECO:0000313" key="4">
    <source>
        <dbReference type="Proteomes" id="UP000077628"/>
    </source>
</evidence>